<proteinExistence type="predicted"/>
<feature type="domain" description="FAD-binding" evidence="4">
    <location>
        <begin position="9"/>
        <end position="368"/>
    </location>
</feature>
<dbReference type="Gene3D" id="3.40.30.120">
    <property type="match status" value="1"/>
</dbReference>
<sequence length="566" mass="60401">MTHISPPPPVLVLGGGPVGLAAALELASFGIRTVVLEQRTETSWHPKTRNLNTRTMEIAQGWGRAVYQRLRGIDTPPGWKSPIRFFDTLTGTQLGQIEARGFLGPGPEVSPALPVMSSQDLIEQILWDAAAATGLVDLRFGHRVTRVLTGWRPEDTDASVEVTDPESGATYALSGSALVAADGVESLVRTQLGIALDGQQAVHHFVNCYFRADLESHLGDRNGVLLYVGGPQARGTFQPLDARGRWLCQIPVPEDEWASGEHTPESCVRWIRAGSGIEDLDVEVLNVGRWRMNATVAERLVQGRVVLCGDAAHQFPPTGGLGVNTGLQGMHNVMWKLALCVRGVADWSLLDTYDAERRPPAKTVTEQSLANFFHVVQVAVAIMYGVEQQLSPEESIRAAHRYGNHLGVEFGTVYASAAVVPDGTVPPPVDDPYADYVPSATPGCRAPHVWLGRGGEQLSTLDLFGPRFTLLTTVAGRAWQHGAALAAERYGVPVASFAIGAAGLEDDNGAFTTAYGIEATGAVLVRPDGYVAWRAPAASDDADGVLDRVLGQILGRAGVVAAVGVS</sequence>
<keyword evidence="6" id="KW-1185">Reference proteome</keyword>
<accession>A0ABW3YIQ4</accession>
<dbReference type="Pfam" id="PF01494">
    <property type="entry name" value="FAD_binding_3"/>
    <property type="match status" value="1"/>
</dbReference>
<dbReference type="SUPFAM" id="SSF51905">
    <property type="entry name" value="FAD/NAD(P)-binding domain"/>
    <property type="match status" value="1"/>
</dbReference>
<dbReference type="RefSeq" id="WP_377572491.1">
    <property type="nucleotide sequence ID" value="NZ_JBHTMP010000030.1"/>
</dbReference>
<dbReference type="InterPro" id="IPR002938">
    <property type="entry name" value="FAD-bd"/>
</dbReference>
<dbReference type="EMBL" id="JBHTMP010000030">
    <property type="protein sequence ID" value="MFD1323342.1"/>
    <property type="molecule type" value="Genomic_DNA"/>
</dbReference>
<evidence type="ECO:0000256" key="1">
    <source>
        <dbReference type="ARBA" id="ARBA00001974"/>
    </source>
</evidence>
<dbReference type="Gene3D" id="3.30.9.10">
    <property type="entry name" value="D-Amino Acid Oxidase, subunit A, domain 2"/>
    <property type="match status" value="1"/>
</dbReference>
<evidence type="ECO:0000313" key="5">
    <source>
        <dbReference type="EMBL" id="MFD1323342.1"/>
    </source>
</evidence>
<keyword evidence="2" id="KW-0285">Flavoprotein</keyword>
<dbReference type="Gene3D" id="3.50.50.60">
    <property type="entry name" value="FAD/NAD(P)-binding domain"/>
    <property type="match status" value="1"/>
</dbReference>
<name>A0ABW3YIQ4_9ACTN</name>
<dbReference type="GO" id="GO:0004497">
    <property type="term" value="F:monooxygenase activity"/>
    <property type="evidence" value="ECO:0007669"/>
    <property type="project" value="UniProtKB-KW"/>
</dbReference>
<dbReference type="PANTHER" id="PTHR43004:SF19">
    <property type="entry name" value="BINDING MONOOXYGENASE, PUTATIVE (JCVI)-RELATED"/>
    <property type="match status" value="1"/>
</dbReference>
<dbReference type="InterPro" id="IPR050641">
    <property type="entry name" value="RIFMO-like"/>
</dbReference>
<evidence type="ECO:0000256" key="3">
    <source>
        <dbReference type="ARBA" id="ARBA00022827"/>
    </source>
</evidence>
<keyword evidence="3" id="KW-0274">FAD</keyword>
<gene>
    <name evidence="5" type="ORF">ACFQ4H_19835</name>
</gene>
<keyword evidence="5" id="KW-0560">Oxidoreductase</keyword>
<comment type="caution">
    <text evidence="5">The sequence shown here is derived from an EMBL/GenBank/DDBJ whole genome shotgun (WGS) entry which is preliminary data.</text>
</comment>
<evidence type="ECO:0000256" key="2">
    <source>
        <dbReference type="ARBA" id="ARBA00022630"/>
    </source>
</evidence>
<reference evidence="6" key="1">
    <citation type="journal article" date="2019" name="Int. J. Syst. Evol. Microbiol.">
        <title>The Global Catalogue of Microorganisms (GCM) 10K type strain sequencing project: providing services to taxonomists for standard genome sequencing and annotation.</title>
        <authorList>
            <consortium name="The Broad Institute Genomics Platform"/>
            <consortium name="The Broad Institute Genome Sequencing Center for Infectious Disease"/>
            <person name="Wu L."/>
            <person name="Ma J."/>
        </authorList>
    </citation>
    <scope>NUCLEOTIDE SEQUENCE [LARGE SCALE GENOMIC DNA]</scope>
    <source>
        <strain evidence="6">JCM 31037</strain>
    </source>
</reference>
<dbReference type="Proteomes" id="UP001597260">
    <property type="component" value="Unassembled WGS sequence"/>
</dbReference>
<organism evidence="5 6">
    <name type="scientific">Micromonospora sonneratiae</name>
    <dbReference type="NCBI Taxonomy" id="1184706"/>
    <lineage>
        <taxon>Bacteria</taxon>
        <taxon>Bacillati</taxon>
        <taxon>Actinomycetota</taxon>
        <taxon>Actinomycetes</taxon>
        <taxon>Micromonosporales</taxon>
        <taxon>Micromonosporaceae</taxon>
        <taxon>Micromonospora</taxon>
    </lineage>
</organism>
<dbReference type="Pfam" id="PF21274">
    <property type="entry name" value="Rng_hyd_C"/>
    <property type="match status" value="1"/>
</dbReference>
<dbReference type="PRINTS" id="PR00420">
    <property type="entry name" value="RNGMNOXGNASE"/>
</dbReference>
<comment type="cofactor">
    <cofactor evidence="1">
        <name>FAD</name>
        <dbReference type="ChEBI" id="CHEBI:57692"/>
    </cofactor>
</comment>
<dbReference type="InterPro" id="IPR036188">
    <property type="entry name" value="FAD/NAD-bd_sf"/>
</dbReference>
<evidence type="ECO:0000259" key="4">
    <source>
        <dbReference type="Pfam" id="PF01494"/>
    </source>
</evidence>
<evidence type="ECO:0000313" key="6">
    <source>
        <dbReference type="Proteomes" id="UP001597260"/>
    </source>
</evidence>
<protein>
    <submittedName>
        <fullName evidence="5">FAD-dependent monooxygenase</fullName>
    </submittedName>
</protein>
<dbReference type="PANTHER" id="PTHR43004">
    <property type="entry name" value="TRK SYSTEM POTASSIUM UPTAKE PROTEIN"/>
    <property type="match status" value="1"/>
</dbReference>
<keyword evidence="5" id="KW-0503">Monooxygenase</keyword>